<evidence type="ECO:0000313" key="11">
    <source>
        <dbReference type="Proteomes" id="UP000663828"/>
    </source>
</evidence>
<dbReference type="PANTHER" id="PTHR24241">
    <property type="entry name" value="NEUROPEPTIDE RECEPTOR-RELATED G-PROTEIN COUPLED RECEPTOR"/>
    <property type="match status" value="1"/>
</dbReference>
<evidence type="ECO:0000313" key="12">
    <source>
        <dbReference type="Proteomes" id="UP000663852"/>
    </source>
</evidence>
<dbReference type="OrthoDB" id="10017828at2759"/>
<dbReference type="PRINTS" id="PR00237">
    <property type="entry name" value="GPCRRHODOPSN"/>
</dbReference>
<dbReference type="InterPro" id="IPR000276">
    <property type="entry name" value="GPCR_Rhodpsn"/>
</dbReference>
<dbReference type="GO" id="GO:0042277">
    <property type="term" value="F:peptide binding"/>
    <property type="evidence" value="ECO:0007669"/>
    <property type="project" value="TreeGrafter"/>
</dbReference>
<keyword evidence="4 7" id="KW-1133">Transmembrane helix</keyword>
<dbReference type="Proteomes" id="UP000663828">
    <property type="component" value="Unassembled WGS sequence"/>
</dbReference>
<name>A0A814RYL7_ADIRI</name>
<keyword evidence="3 7" id="KW-0812">Transmembrane</keyword>
<feature type="transmembrane region" description="Helical" evidence="7">
    <location>
        <begin position="115"/>
        <end position="135"/>
    </location>
</feature>
<evidence type="ECO:0000313" key="10">
    <source>
        <dbReference type="EMBL" id="CAF1239340.1"/>
    </source>
</evidence>
<evidence type="ECO:0000256" key="6">
    <source>
        <dbReference type="ARBA" id="ARBA00023170"/>
    </source>
</evidence>
<evidence type="ECO:0000256" key="4">
    <source>
        <dbReference type="ARBA" id="ARBA00022989"/>
    </source>
</evidence>
<dbReference type="GO" id="GO:0005886">
    <property type="term" value="C:plasma membrane"/>
    <property type="evidence" value="ECO:0007669"/>
    <property type="project" value="UniProtKB-SubCell"/>
</dbReference>
<dbReference type="PANTHER" id="PTHR24241:SF76">
    <property type="entry name" value="NEUROPEPTIDE SIFAMIDE RECEPTOR"/>
    <property type="match status" value="1"/>
</dbReference>
<dbReference type="SUPFAM" id="SSF81321">
    <property type="entry name" value="Family A G protein-coupled receptor-like"/>
    <property type="match status" value="1"/>
</dbReference>
<sequence>MDIYQTLEIVRNTVYATVLFIALVYSCLILFISRFRHRTNMFILNFCINTIITAAYFTFYFYGISYDMPQSMCVLFQYAFNVASVQVPFAFVAFSVHRFCVIVYHIKPFFKTKNWVAICIATQWIAQLLISLPFVFETYEDCTSNTVWMGCYTFITAVILPSLINTILNIGILTCVRRSTRRTHSQESTGIGNRITHRDISLIKQMVFTFTIFIIGWAPAYAINTINVIMYVDFSILMMSVYLSAVCLLALIINLFVYNREIRNCVLYFFQRCFCCVNQS</sequence>
<protein>
    <recommendedName>
        <fullName evidence="8">G-protein coupled receptors family 1 profile domain-containing protein</fullName>
    </recommendedName>
</protein>
<dbReference type="GO" id="GO:0004930">
    <property type="term" value="F:G protein-coupled receptor activity"/>
    <property type="evidence" value="ECO:0007669"/>
    <property type="project" value="InterPro"/>
</dbReference>
<evidence type="ECO:0000256" key="1">
    <source>
        <dbReference type="ARBA" id="ARBA00004651"/>
    </source>
</evidence>
<reference evidence="9" key="1">
    <citation type="submission" date="2021-02" db="EMBL/GenBank/DDBJ databases">
        <authorList>
            <person name="Nowell W R."/>
        </authorList>
    </citation>
    <scope>NUCLEOTIDE SEQUENCE</scope>
</reference>
<proteinExistence type="predicted"/>
<dbReference type="CDD" id="cd00637">
    <property type="entry name" value="7tm_classA_rhodopsin-like"/>
    <property type="match status" value="1"/>
</dbReference>
<feature type="transmembrane region" description="Helical" evidence="7">
    <location>
        <begin position="147"/>
        <end position="176"/>
    </location>
</feature>
<comment type="caution">
    <text evidence="9">The sequence shown here is derived from an EMBL/GenBank/DDBJ whole genome shotgun (WGS) entry which is preliminary data.</text>
</comment>
<feature type="transmembrane region" description="Helical" evidence="7">
    <location>
        <begin position="207"/>
        <end position="230"/>
    </location>
</feature>
<dbReference type="EMBL" id="CAJNOR010002045">
    <property type="protein sequence ID" value="CAF1239340.1"/>
    <property type="molecule type" value="Genomic_DNA"/>
</dbReference>
<feature type="transmembrane region" description="Helical" evidence="7">
    <location>
        <begin position="12"/>
        <end position="31"/>
    </location>
</feature>
<evidence type="ECO:0000256" key="2">
    <source>
        <dbReference type="ARBA" id="ARBA00022475"/>
    </source>
</evidence>
<dbReference type="Pfam" id="PF00001">
    <property type="entry name" value="7tm_1"/>
    <property type="match status" value="1"/>
</dbReference>
<evidence type="ECO:0000256" key="3">
    <source>
        <dbReference type="ARBA" id="ARBA00022692"/>
    </source>
</evidence>
<dbReference type="Gene3D" id="1.20.1070.10">
    <property type="entry name" value="Rhodopsin 7-helix transmembrane proteins"/>
    <property type="match status" value="1"/>
</dbReference>
<keyword evidence="2" id="KW-1003">Cell membrane</keyword>
<keyword evidence="6" id="KW-0675">Receptor</keyword>
<evidence type="ECO:0000313" key="9">
    <source>
        <dbReference type="EMBL" id="CAF1140715.1"/>
    </source>
</evidence>
<comment type="subcellular location">
    <subcellularLocation>
        <location evidence="1">Cell membrane</location>
        <topology evidence="1">Multi-pass membrane protein</topology>
    </subcellularLocation>
</comment>
<keyword evidence="5 7" id="KW-0472">Membrane</keyword>
<feature type="transmembrane region" description="Helical" evidence="7">
    <location>
        <begin position="75"/>
        <end position="94"/>
    </location>
</feature>
<accession>A0A814RYL7</accession>
<dbReference type="PROSITE" id="PS50262">
    <property type="entry name" value="G_PROTEIN_RECEP_F1_2"/>
    <property type="match status" value="1"/>
</dbReference>
<feature type="transmembrane region" description="Helical" evidence="7">
    <location>
        <begin position="43"/>
        <end position="63"/>
    </location>
</feature>
<dbReference type="AlphaFoldDB" id="A0A814RYL7"/>
<dbReference type="GO" id="GO:0032870">
    <property type="term" value="P:cellular response to hormone stimulus"/>
    <property type="evidence" value="ECO:0007669"/>
    <property type="project" value="TreeGrafter"/>
</dbReference>
<keyword evidence="11" id="KW-1185">Reference proteome</keyword>
<evidence type="ECO:0000259" key="8">
    <source>
        <dbReference type="PROSITE" id="PS50262"/>
    </source>
</evidence>
<evidence type="ECO:0000256" key="7">
    <source>
        <dbReference type="SAM" id="Phobius"/>
    </source>
</evidence>
<feature type="transmembrane region" description="Helical" evidence="7">
    <location>
        <begin position="236"/>
        <end position="258"/>
    </location>
</feature>
<dbReference type="EMBL" id="CAJNOJ010000114">
    <property type="protein sequence ID" value="CAF1140715.1"/>
    <property type="molecule type" value="Genomic_DNA"/>
</dbReference>
<dbReference type="Proteomes" id="UP000663852">
    <property type="component" value="Unassembled WGS sequence"/>
</dbReference>
<feature type="domain" description="G-protein coupled receptors family 1 profile" evidence="8">
    <location>
        <begin position="16"/>
        <end position="258"/>
    </location>
</feature>
<evidence type="ECO:0000256" key="5">
    <source>
        <dbReference type="ARBA" id="ARBA00023136"/>
    </source>
</evidence>
<organism evidence="9 12">
    <name type="scientific">Adineta ricciae</name>
    <name type="common">Rotifer</name>
    <dbReference type="NCBI Taxonomy" id="249248"/>
    <lineage>
        <taxon>Eukaryota</taxon>
        <taxon>Metazoa</taxon>
        <taxon>Spiralia</taxon>
        <taxon>Gnathifera</taxon>
        <taxon>Rotifera</taxon>
        <taxon>Eurotatoria</taxon>
        <taxon>Bdelloidea</taxon>
        <taxon>Adinetida</taxon>
        <taxon>Adinetidae</taxon>
        <taxon>Adineta</taxon>
    </lineage>
</organism>
<gene>
    <name evidence="9" type="ORF">EDS130_LOCUS22073</name>
    <name evidence="10" type="ORF">XAT740_LOCUS25652</name>
</gene>
<dbReference type="InterPro" id="IPR017452">
    <property type="entry name" value="GPCR_Rhodpsn_7TM"/>
</dbReference>